<keyword evidence="3" id="KW-1185">Reference proteome</keyword>
<protein>
    <submittedName>
        <fullName evidence="2">Uncharacterized protein</fullName>
    </submittedName>
</protein>
<keyword evidence="1" id="KW-0812">Transmembrane</keyword>
<sequence length="436" mass="49428">MAHQVPLTIITKIKPDGMSQLKQLLGMMSKEVEANPIVPFARFSQVHFARFVILEESRDPNNKVIQASLAFSSEIDAPLEAYFNDLVDLAGEGLDEIYTHCVGYPDPGERTRQSRLAYLYAHQVEVQAFYVNTVNRTVQQVQQEAKLREQVETFADQQQAKQAWLGWDGIKVRQAIQAFVKDERSLHWALAPASSPSLSRRLGETIHFLSGLLLILVLGLAFLPFAPLYAAILRFKETRDAQQDRLRLSGKERDELAIREDHAVQNQFSAVGLIKPGLFRLATVRVLLWLVNFTARHVFNHGNLAGVPLLNLDGVDTIHFARWIIIDEGRRVLFLSNYDGSLESYMNDFINKVAWGLNAVFSNGVGYPKTRWLVLDGAKDEQAFKAFLRQRQIVTQVWYTAYPQLTAVNLENNAAIRAGLSQPLNQTETDAWLRRL</sequence>
<name>A0A2T1DUE8_9CYAN</name>
<feature type="transmembrane region" description="Helical" evidence="1">
    <location>
        <begin position="208"/>
        <end position="232"/>
    </location>
</feature>
<dbReference type="RefSeq" id="WP_106260368.1">
    <property type="nucleotide sequence ID" value="NZ_CAWNSW010000052.1"/>
</dbReference>
<dbReference type="EMBL" id="PVWK01000153">
    <property type="protein sequence ID" value="PSB24115.1"/>
    <property type="molecule type" value="Genomic_DNA"/>
</dbReference>
<evidence type="ECO:0000256" key="1">
    <source>
        <dbReference type="SAM" id="Phobius"/>
    </source>
</evidence>
<dbReference type="OrthoDB" id="116741at2"/>
<accession>A0A2T1DUE8</accession>
<dbReference type="Proteomes" id="UP000239576">
    <property type="component" value="Unassembled WGS sequence"/>
</dbReference>
<organism evidence="2 3">
    <name type="scientific">Stenomitos frigidus ULC18</name>
    <dbReference type="NCBI Taxonomy" id="2107698"/>
    <lineage>
        <taxon>Bacteria</taxon>
        <taxon>Bacillati</taxon>
        <taxon>Cyanobacteriota</taxon>
        <taxon>Cyanophyceae</taxon>
        <taxon>Leptolyngbyales</taxon>
        <taxon>Leptolyngbyaceae</taxon>
        <taxon>Stenomitos</taxon>
    </lineage>
</organism>
<keyword evidence="1" id="KW-0472">Membrane</keyword>
<evidence type="ECO:0000313" key="2">
    <source>
        <dbReference type="EMBL" id="PSB24115.1"/>
    </source>
</evidence>
<proteinExistence type="predicted"/>
<gene>
    <name evidence="2" type="ORF">C7B82_28230</name>
</gene>
<dbReference type="AlphaFoldDB" id="A0A2T1DUE8"/>
<keyword evidence="1" id="KW-1133">Transmembrane helix</keyword>
<reference evidence="3" key="1">
    <citation type="submission" date="2018-02" db="EMBL/GenBank/DDBJ databases">
        <authorList>
            <person name="Moore K."/>
            <person name="Momper L."/>
        </authorList>
    </citation>
    <scope>NUCLEOTIDE SEQUENCE [LARGE SCALE GENOMIC DNA]</scope>
    <source>
        <strain evidence="3">ULC18</strain>
    </source>
</reference>
<comment type="caution">
    <text evidence="2">The sequence shown here is derived from an EMBL/GenBank/DDBJ whole genome shotgun (WGS) entry which is preliminary data.</text>
</comment>
<reference evidence="2 3" key="2">
    <citation type="submission" date="2018-03" db="EMBL/GenBank/DDBJ databases">
        <title>The ancient ancestry and fast evolution of plastids.</title>
        <authorList>
            <person name="Moore K.R."/>
            <person name="Magnabosco C."/>
            <person name="Momper L."/>
            <person name="Gold D.A."/>
            <person name="Bosak T."/>
            <person name="Fournier G.P."/>
        </authorList>
    </citation>
    <scope>NUCLEOTIDE SEQUENCE [LARGE SCALE GENOMIC DNA]</scope>
    <source>
        <strain evidence="2 3">ULC18</strain>
    </source>
</reference>
<evidence type="ECO:0000313" key="3">
    <source>
        <dbReference type="Proteomes" id="UP000239576"/>
    </source>
</evidence>